<dbReference type="InterPro" id="IPR006311">
    <property type="entry name" value="TAT_signal"/>
</dbReference>
<dbReference type="CDD" id="cd13890">
    <property type="entry name" value="CuRO_3_CueO_FtsP"/>
    <property type="match status" value="1"/>
</dbReference>
<evidence type="ECO:0000256" key="5">
    <source>
        <dbReference type="ARBA" id="ARBA00038978"/>
    </source>
</evidence>
<evidence type="ECO:0000256" key="3">
    <source>
        <dbReference type="ARBA" id="ARBA00022723"/>
    </source>
</evidence>
<dbReference type="InterPro" id="IPR002355">
    <property type="entry name" value="Cu_oxidase_Cu_BS"/>
</dbReference>
<comment type="similarity">
    <text evidence="1">Belongs to the multicopper oxidase family.</text>
</comment>
<dbReference type="GO" id="GO:0016491">
    <property type="term" value="F:oxidoreductase activity"/>
    <property type="evidence" value="ECO:0007669"/>
    <property type="project" value="UniProtKB-KW"/>
</dbReference>
<evidence type="ECO:0000256" key="2">
    <source>
        <dbReference type="ARBA" id="ARBA00011245"/>
    </source>
</evidence>
<dbReference type="InterPro" id="IPR011706">
    <property type="entry name" value="Cu-oxidase_C"/>
</dbReference>
<dbReference type="PROSITE" id="PS00080">
    <property type="entry name" value="MULTICOPPER_OXIDASE2"/>
    <property type="match status" value="1"/>
</dbReference>
<comment type="caution">
    <text evidence="13">The sequence shown here is derived from an EMBL/GenBank/DDBJ whole genome shotgun (WGS) entry which is preliminary data.</text>
</comment>
<reference evidence="13 14" key="1">
    <citation type="submission" date="2018-09" db="EMBL/GenBank/DDBJ databases">
        <title>Micromonospora sp. nov. MS1-9, isolated from a root of Musa sp.</title>
        <authorList>
            <person name="Kuncharoen N."/>
            <person name="Kudo T."/>
            <person name="Ohkuma M."/>
            <person name="Yuki M."/>
            <person name="Tanasupawat S."/>
        </authorList>
    </citation>
    <scope>NUCLEOTIDE SEQUENCE [LARGE SCALE GENOMIC DNA]</scope>
    <source>
        <strain evidence="13 14">MS1-9</strain>
    </source>
</reference>
<accession>A0A3A9YKE5</accession>
<dbReference type="AlphaFoldDB" id="A0A3A9YKE5"/>
<dbReference type="InterPro" id="IPR045087">
    <property type="entry name" value="Cu-oxidase_fam"/>
</dbReference>
<dbReference type="Pfam" id="PF00394">
    <property type="entry name" value="Cu-oxidase"/>
    <property type="match status" value="1"/>
</dbReference>
<evidence type="ECO:0000259" key="10">
    <source>
        <dbReference type="Pfam" id="PF00394"/>
    </source>
</evidence>
<feature type="domain" description="Plastocyanin-like" evidence="11">
    <location>
        <begin position="369"/>
        <end position="485"/>
    </location>
</feature>
<dbReference type="RefSeq" id="WP_120688548.1">
    <property type="nucleotide sequence ID" value="NZ_RAZT01000004.1"/>
</dbReference>
<dbReference type="EC" id="1.16.3.4" evidence="5"/>
<dbReference type="InterPro" id="IPR008972">
    <property type="entry name" value="Cupredoxin"/>
</dbReference>
<dbReference type="InterPro" id="IPR001117">
    <property type="entry name" value="Cu-oxidase_2nd"/>
</dbReference>
<dbReference type="EMBL" id="RAZT01000004">
    <property type="protein sequence ID" value="RKN33896.1"/>
    <property type="molecule type" value="Genomic_DNA"/>
</dbReference>
<dbReference type="InterPro" id="IPR011707">
    <property type="entry name" value="Cu-oxidase-like_N"/>
</dbReference>
<dbReference type="Pfam" id="PF07731">
    <property type="entry name" value="Cu-oxidase_2"/>
    <property type="match status" value="1"/>
</dbReference>
<keyword evidence="4" id="KW-0560">Oxidoreductase</keyword>
<feature type="domain" description="Plastocyanin-like" evidence="10">
    <location>
        <begin position="214"/>
        <end position="307"/>
    </location>
</feature>
<comment type="subunit">
    <text evidence="2">Monomer.</text>
</comment>
<dbReference type="SUPFAM" id="SSF49503">
    <property type="entry name" value="Cupredoxins"/>
    <property type="match status" value="3"/>
</dbReference>
<evidence type="ECO:0000256" key="4">
    <source>
        <dbReference type="ARBA" id="ARBA00023002"/>
    </source>
</evidence>
<feature type="domain" description="Plastocyanin-like" evidence="12">
    <location>
        <begin position="80"/>
        <end position="185"/>
    </location>
</feature>
<dbReference type="PANTHER" id="PTHR48267:SF1">
    <property type="entry name" value="BILIRUBIN OXIDASE"/>
    <property type="match status" value="1"/>
</dbReference>
<evidence type="ECO:0000256" key="9">
    <source>
        <dbReference type="ARBA" id="ARBA00048092"/>
    </source>
</evidence>
<dbReference type="Proteomes" id="UP000275865">
    <property type="component" value="Unassembled WGS sequence"/>
</dbReference>
<sequence>MSTRRQLLRLGAASGILGATGGLASLADRLADTPAAAATVAPPAAVPAPFTVPLTVPQTLRPVRRTATTDYYSVTMHRRRLEILPGTRTEVYTYNGDLPGPTIRARSGRRVVVQQRNRLDMPTAVHLHGGAATPGDDGSGGVTIAPGEERVYAYPNHQPHATLWMHDHTHHMEAEHLYRGLSSLYLLTDATEEALPLPRGSFDVPLVLRDAHFDADAQLVWTMDDVENRNTILVNGRPTPRFQVQARRYRLRLINSSNMRIFLLRLADSGIFNVIGSDGGLLEAPVDTSYLLLSPGERLEVVVDFARYAPGSSVVLENLMGPGPTDQVGQVMRFDVVPAAARDRSAVPARLRTLPTLPTPTVRRQVELRMDEPGTGHRAYIDGKVFDPARIDTTIAWGTTEEWTVTNANTTIPHNFHMHLVQFRVLDRGPNPADPTESGLKDTVTIFPGQSVRLQATFNTWRGVYPYHCHMVDHSGMGMMAQFRVV</sequence>
<name>A0A3A9YKE5_9ACTN</name>
<protein>
    <recommendedName>
        <fullName evidence="6">Multicopper oxidase CueO</fullName>
        <ecNumber evidence="5">1.16.3.4</ecNumber>
    </recommendedName>
    <alternativeName>
        <fullName evidence="7">Copper efflux oxidase</fullName>
    </alternativeName>
    <alternativeName>
        <fullName evidence="8">Cuprous oxidase</fullName>
    </alternativeName>
</protein>
<dbReference type="Pfam" id="PF07732">
    <property type="entry name" value="Cu-oxidase_3"/>
    <property type="match status" value="1"/>
</dbReference>
<evidence type="ECO:0000259" key="11">
    <source>
        <dbReference type="Pfam" id="PF07731"/>
    </source>
</evidence>
<organism evidence="13 14">
    <name type="scientific">Micromonospora musae</name>
    <dbReference type="NCBI Taxonomy" id="1894970"/>
    <lineage>
        <taxon>Bacteria</taxon>
        <taxon>Bacillati</taxon>
        <taxon>Actinomycetota</taxon>
        <taxon>Actinomycetes</taxon>
        <taxon>Micromonosporales</taxon>
        <taxon>Micromonosporaceae</taxon>
        <taxon>Micromonospora</taxon>
    </lineage>
</organism>
<evidence type="ECO:0000256" key="6">
    <source>
        <dbReference type="ARBA" id="ARBA00041027"/>
    </source>
</evidence>
<evidence type="ECO:0000313" key="13">
    <source>
        <dbReference type="EMBL" id="RKN33896.1"/>
    </source>
</evidence>
<keyword evidence="3" id="KW-0479">Metal-binding</keyword>
<evidence type="ECO:0000256" key="7">
    <source>
        <dbReference type="ARBA" id="ARBA00042896"/>
    </source>
</evidence>
<comment type="catalytic activity">
    <reaction evidence="9">
        <text>4 Cu(+) + O2 + 4 H(+) = 4 Cu(2+) + 2 H2O</text>
        <dbReference type="Rhea" id="RHEA:30083"/>
        <dbReference type="ChEBI" id="CHEBI:15377"/>
        <dbReference type="ChEBI" id="CHEBI:15378"/>
        <dbReference type="ChEBI" id="CHEBI:15379"/>
        <dbReference type="ChEBI" id="CHEBI:29036"/>
        <dbReference type="ChEBI" id="CHEBI:49552"/>
        <dbReference type="EC" id="1.16.3.4"/>
    </reaction>
    <physiologicalReaction direction="left-to-right" evidence="9">
        <dbReference type="Rhea" id="RHEA:30084"/>
    </physiologicalReaction>
</comment>
<dbReference type="Gene3D" id="2.60.40.420">
    <property type="entry name" value="Cupredoxins - blue copper proteins"/>
    <property type="match status" value="3"/>
</dbReference>
<evidence type="ECO:0000313" key="14">
    <source>
        <dbReference type="Proteomes" id="UP000275865"/>
    </source>
</evidence>
<dbReference type="PANTHER" id="PTHR48267">
    <property type="entry name" value="CUPREDOXIN SUPERFAMILY PROTEIN"/>
    <property type="match status" value="1"/>
</dbReference>
<evidence type="ECO:0000256" key="8">
    <source>
        <dbReference type="ARBA" id="ARBA00043090"/>
    </source>
</evidence>
<evidence type="ECO:0000259" key="12">
    <source>
        <dbReference type="Pfam" id="PF07732"/>
    </source>
</evidence>
<evidence type="ECO:0000256" key="1">
    <source>
        <dbReference type="ARBA" id="ARBA00010609"/>
    </source>
</evidence>
<gene>
    <name evidence="13" type="ORF">D7044_09295</name>
</gene>
<dbReference type="GO" id="GO:0005507">
    <property type="term" value="F:copper ion binding"/>
    <property type="evidence" value="ECO:0007669"/>
    <property type="project" value="InterPro"/>
</dbReference>
<dbReference type="PROSITE" id="PS51318">
    <property type="entry name" value="TAT"/>
    <property type="match status" value="1"/>
</dbReference>
<proteinExistence type="inferred from homology"/>